<dbReference type="SUPFAM" id="SSF55383">
    <property type="entry name" value="Copper amine oxidase, domain N"/>
    <property type="match status" value="1"/>
</dbReference>
<evidence type="ECO:0000313" key="4">
    <source>
        <dbReference type="Proteomes" id="UP000476064"/>
    </source>
</evidence>
<proteinExistence type="predicted"/>
<feature type="chain" id="PRO_5039649382" evidence="1">
    <location>
        <begin position="25"/>
        <end position="512"/>
    </location>
</feature>
<dbReference type="RefSeq" id="WP_162360147.1">
    <property type="nucleotide sequence ID" value="NZ_CP048209.1"/>
</dbReference>
<evidence type="ECO:0000259" key="2">
    <source>
        <dbReference type="Pfam" id="PF07833"/>
    </source>
</evidence>
<dbReference type="InterPro" id="IPR012854">
    <property type="entry name" value="Cu_amine_oxidase-like_N"/>
</dbReference>
<keyword evidence="4" id="KW-1185">Reference proteome</keyword>
<dbReference type="Proteomes" id="UP000476064">
    <property type="component" value="Chromosome"/>
</dbReference>
<evidence type="ECO:0000313" key="3">
    <source>
        <dbReference type="EMBL" id="QHT63587.1"/>
    </source>
</evidence>
<sequence length="512" mass="53115">MKIKRFYMLGLAALLAAGVPAGVAGVQRAAAAASAPGAGSDTAAATTASAQPAAIQAAAVQRVQMQQADMAYVPLFGSREADKADIAKAAAIVNRLLGKAKPSTEQLIGEDSFFATSFDVLLSDGSTVLLQFKDGQHALISVGGDGYIAQDATAISELGALLAMSPQSDISTRKPAIGQTIRITGSDASSQQGMIRVFVETPGSSGGYRTTKGVDYPSKRALLVYAAPYSEARYDFQFTMPAYGEAIDGTFKPITPGAYEFDVSTGGSTTMRSVTIAPPAAAQLSINGVTVSDPALAPIVSNGAMLLPMRALAEAFGWNVRWDAAHKAAIVSTLPEKLSVGSASGAAPSLWVNGKQLTGANAKPVIANGHTYLPLRATGEAFGFQVTWTQSVRGALLVFKPQLLDERPYAGDVKKLAAVKLLNGYVNALNGRDAKALGGMFAKNGTPAPSFAAIGQRLITGIRSVTFEDRPGGALLAYVNVNYLFDPNGSKTGTPGITFAQEDGVWKIADVD</sequence>
<name>A0A6C0G3W5_9BACL</name>
<evidence type="ECO:0000256" key="1">
    <source>
        <dbReference type="SAM" id="SignalP"/>
    </source>
</evidence>
<feature type="signal peptide" evidence="1">
    <location>
        <begin position="1"/>
        <end position="24"/>
    </location>
</feature>
<dbReference type="Gene3D" id="3.30.457.10">
    <property type="entry name" value="Copper amine oxidase-like, N-terminal domain"/>
    <property type="match status" value="1"/>
</dbReference>
<organism evidence="3 4">
    <name type="scientific">Paenibacillus lycopersici</name>
    <dbReference type="NCBI Taxonomy" id="2704462"/>
    <lineage>
        <taxon>Bacteria</taxon>
        <taxon>Bacillati</taxon>
        <taxon>Bacillota</taxon>
        <taxon>Bacilli</taxon>
        <taxon>Bacillales</taxon>
        <taxon>Paenibacillaceae</taxon>
        <taxon>Paenibacillus</taxon>
    </lineage>
</organism>
<accession>A0A6C0G3W5</accession>
<dbReference type="InterPro" id="IPR036582">
    <property type="entry name" value="Mao_N_sf"/>
</dbReference>
<feature type="domain" description="Copper amine oxidase-like N-terminal" evidence="2">
    <location>
        <begin position="286"/>
        <end position="391"/>
    </location>
</feature>
<dbReference type="Pfam" id="PF07833">
    <property type="entry name" value="Cu_amine_oxidN1"/>
    <property type="match status" value="1"/>
</dbReference>
<dbReference type="EMBL" id="CP048209">
    <property type="protein sequence ID" value="QHT63587.1"/>
    <property type="molecule type" value="Genomic_DNA"/>
</dbReference>
<dbReference type="KEGG" id="plyc:GXP70_28955"/>
<dbReference type="AlphaFoldDB" id="A0A6C0G3W5"/>
<protein>
    <submittedName>
        <fullName evidence="3">Copper amine oxidase N-terminal domain-containing protein</fullName>
    </submittedName>
</protein>
<keyword evidence="1" id="KW-0732">Signal</keyword>
<reference evidence="3 4" key="1">
    <citation type="submission" date="2020-01" db="EMBL/GenBank/DDBJ databases">
        <title>Paenibacillus sp. nov., isolated from tomato rhizosphere.</title>
        <authorList>
            <person name="Weon H.-Y."/>
            <person name="Lee S.A."/>
        </authorList>
    </citation>
    <scope>NUCLEOTIDE SEQUENCE [LARGE SCALE GENOMIC DNA]</scope>
    <source>
        <strain evidence="3 4">12200R-189</strain>
    </source>
</reference>
<gene>
    <name evidence="3" type="ORF">GXP70_28955</name>
</gene>